<protein>
    <submittedName>
        <fullName evidence="12">ABC transporter</fullName>
    </submittedName>
</protein>
<evidence type="ECO:0000256" key="1">
    <source>
        <dbReference type="ARBA" id="ARBA00004202"/>
    </source>
</evidence>
<evidence type="ECO:0000259" key="11">
    <source>
        <dbReference type="PROSITE" id="PS50893"/>
    </source>
</evidence>
<comment type="function">
    <text evidence="10">Probably part of an ABC transporter complex. Responsible for energy coupling to the transport system.</text>
</comment>
<dbReference type="InterPro" id="IPR003593">
    <property type="entry name" value="AAA+_ATPase"/>
</dbReference>
<dbReference type="Pfam" id="PF00005">
    <property type="entry name" value="ABC_tran"/>
    <property type="match status" value="2"/>
</dbReference>
<keyword evidence="3" id="KW-0813">Transport</keyword>
<feature type="domain" description="ABC transporter" evidence="11">
    <location>
        <begin position="4"/>
        <end position="243"/>
    </location>
</feature>
<dbReference type="PROSITE" id="PS00211">
    <property type="entry name" value="ABC_TRANSPORTER_1"/>
    <property type="match status" value="1"/>
</dbReference>
<dbReference type="Proteomes" id="UP000234545">
    <property type="component" value="Unassembled WGS sequence"/>
</dbReference>
<keyword evidence="7" id="KW-0067">ATP-binding</keyword>
<dbReference type="EMBL" id="PKKJ01000024">
    <property type="protein sequence ID" value="PKY65568.1"/>
    <property type="molecule type" value="Genomic_DNA"/>
</dbReference>
<evidence type="ECO:0000256" key="7">
    <source>
        <dbReference type="ARBA" id="ARBA00022840"/>
    </source>
</evidence>
<dbReference type="InterPro" id="IPR015856">
    <property type="entry name" value="ABC_transpr_CbiO/EcfA_su"/>
</dbReference>
<organism evidence="12 13">
    <name type="scientific">Schaalia turicensis</name>
    <dbReference type="NCBI Taxonomy" id="131111"/>
    <lineage>
        <taxon>Bacteria</taxon>
        <taxon>Bacillati</taxon>
        <taxon>Actinomycetota</taxon>
        <taxon>Actinomycetes</taxon>
        <taxon>Actinomycetales</taxon>
        <taxon>Actinomycetaceae</taxon>
        <taxon>Schaalia</taxon>
    </lineage>
</organism>
<evidence type="ECO:0000256" key="10">
    <source>
        <dbReference type="ARBA" id="ARBA00025157"/>
    </source>
</evidence>
<evidence type="ECO:0000256" key="6">
    <source>
        <dbReference type="ARBA" id="ARBA00022741"/>
    </source>
</evidence>
<evidence type="ECO:0000256" key="2">
    <source>
        <dbReference type="ARBA" id="ARBA00005417"/>
    </source>
</evidence>
<comment type="caution">
    <text evidence="12">The sequence shown here is derived from an EMBL/GenBank/DDBJ whole genome shotgun (WGS) entry which is preliminary data.</text>
</comment>
<evidence type="ECO:0000313" key="12">
    <source>
        <dbReference type="EMBL" id="PKY65568.1"/>
    </source>
</evidence>
<keyword evidence="9" id="KW-0472">Membrane</keyword>
<accession>A0A2I1I360</accession>
<keyword evidence="6" id="KW-0547">Nucleotide-binding</keyword>
<name>A0A2I1I360_9ACTO</name>
<dbReference type="RefSeq" id="WP_101628788.1">
    <property type="nucleotide sequence ID" value="NZ_PKKJ01000024.1"/>
</dbReference>
<evidence type="ECO:0000256" key="9">
    <source>
        <dbReference type="ARBA" id="ARBA00023136"/>
    </source>
</evidence>
<dbReference type="PANTHER" id="PTHR43553">
    <property type="entry name" value="HEAVY METAL TRANSPORTER"/>
    <property type="match status" value="1"/>
</dbReference>
<dbReference type="PROSITE" id="PS50893">
    <property type="entry name" value="ABC_TRANSPORTER_2"/>
    <property type="match status" value="2"/>
</dbReference>
<dbReference type="GO" id="GO:0016887">
    <property type="term" value="F:ATP hydrolysis activity"/>
    <property type="evidence" value="ECO:0007669"/>
    <property type="project" value="InterPro"/>
</dbReference>
<dbReference type="InterPro" id="IPR050095">
    <property type="entry name" value="ECF_ABC_transporter_ATP-bd"/>
</dbReference>
<dbReference type="AlphaFoldDB" id="A0A2I1I360"/>
<dbReference type="CDD" id="cd03225">
    <property type="entry name" value="ABC_cobalt_CbiO_domain1"/>
    <property type="match status" value="1"/>
</dbReference>
<sequence>MTIAQATGVTFTYRGADHPSINDANLTISPGTVTLLCGASGSGKTTALRLFNGLIPHFHDGDLTGTVTVDGIDVARVDLSELAQHCSTVFQNPRTQFYTTHVRQELAFGPENLGRDPQEICARIDEVAAELGIADLLESRVTQLSGGQMQRVACAVAMCNNTSLIVFDEPTANLSADVIDQLATLIARLKADGHTIIIAEHRLSFLSGIADRVYCFDKGNIALTATGEEFYATSDEERKQLGLRSLVTVPMPQLPQPAGEGLTIDNLTFAYQHGNTVLNIDHALFPAGKITALLGPCGSGKSTLARIICGLEKAKHTSITLNGQKFASRDAYLVMQDPTRQLFSDTVIDEVTLGTTKAEKQHIDAHAILEELDLAEHESDHPQALSGGQRQRLVIATALAANKNVYIFDEPTSGVGYKHLVAISQVMRKLADTGAVVIVITHDAELVTEAADHAIHLDQINTCSDMCLQE</sequence>
<comment type="subcellular location">
    <subcellularLocation>
        <location evidence="1">Cell membrane</location>
        <topology evidence="1">Peripheral membrane protein</topology>
    </subcellularLocation>
</comment>
<keyword evidence="5" id="KW-0677">Repeat</keyword>
<proteinExistence type="inferred from homology"/>
<dbReference type="OrthoDB" id="7757085at2"/>
<dbReference type="PANTHER" id="PTHR43553:SF23">
    <property type="entry name" value="ABC TRANSPORTER ATP-BINDING COMPONENT"/>
    <property type="match status" value="1"/>
</dbReference>
<comment type="similarity">
    <text evidence="2">Belongs to the ABC transporter superfamily.</text>
</comment>
<keyword evidence="8" id="KW-1278">Translocase</keyword>
<evidence type="ECO:0000256" key="3">
    <source>
        <dbReference type="ARBA" id="ARBA00022448"/>
    </source>
</evidence>
<evidence type="ECO:0000256" key="5">
    <source>
        <dbReference type="ARBA" id="ARBA00022737"/>
    </source>
</evidence>
<keyword evidence="4" id="KW-1003">Cell membrane</keyword>
<reference evidence="12 13" key="1">
    <citation type="submission" date="2017-12" db="EMBL/GenBank/DDBJ databases">
        <title>Phylogenetic diversity of female urinary microbiome.</title>
        <authorList>
            <person name="Thomas-White K."/>
            <person name="Wolfe A.J."/>
        </authorList>
    </citation>
    <scope>NUCLEOTIDE SEQUENCE [LARGE SCALE GENOMIC DNA]</scope>
    <source>
        <strain evidence="12 13">UMB0250</strain>
    </source>
</reference>
<dbReference type="InterPro" id="IPR027417">
    <property type="entry name" value="P-loop_NTPase"/>
</dbReference>
<dbReference type="SUPFAM" id="SSF52540">
    <property type="entry name" value="P-loop containing nucleoside triphosphate hydrolases"/>
    <property type="match status" value="2"/>
</dbReference>
<feature type="domain" description="ABC transporter" evidence="11">
    <location>
        <begin position="262"/>
        <end position="470"/>
    </location>
</feature>
<dbReference type="GO" id="GO:0005524">
    <property type="term" value="F:ATP binding"/>
    <property type="evidence" value="ECO:0007669"/>
    <property type="project" value="UniProtKB-KW"/>
</dbReference>
<evidence type="ECO:0000313" key="13">
    <source>
        <dbReference type="Proteomes" id="UP000234545"/>
    </source>
</evidence>
<dbReference type="GO" id="GO:0042626">
    <property type="term" value="F:ATPase-coupled transmembrane transporter activity"/>
    <property type="evidence" value="ECO:0007669"/>
    <property type="project" value="TreeGrafter"/>
</dbReference>
<evidence type="ECO:0000256" key="8">
    <source>
        <dbReference type="ARBA" id="ARBA00022967"/>
    </source>
</evidence>
<dbReference type="InterPro" id="IPR003439">
    <property type="entry name" value="ABC_transporter-like_ATP-bd"/>
</dbReference>
<dbReference type="GO" id="GO:0043190">
    <property type="term" value="C:ATP-binding cassette (ABC) transporter complex"/>
    <property type="evidence" value="ECO:0007669"/>
    <property type="project" value="TreeGrafter"/>
</dbReference>
<dbReference type="SMART" id="SM00382">
    <property type="entry name" value="AAA"/>
    <property type="match status" value="2"/>
</dbReference>
<dbReference type="InterPro" id="IPR017871">
    <property type="entry name" value="ABC_transporter-like_CS"/>
</dbReference>
<gene>
    <name evidence="12" type="ORF">CYJ25_08915</name>
</gene>
<evidence type="ECO:0000256" key="4">
    <source>
        <dbReference type="ARBA" id="ARBA00022475"/>
    </source>
</evidence>
<dbReference type="Gene3D" id="3.40.50.300">
    <property type="entry name" value="P-loop containing nucleotide triphosphate hydrolases"/>
    <property type="match status" value="2"/>
</dbReference>